<proteinExistence type="inferred from homology"/>
<dbReference type="GO" id="GO:0000215">
    <property type="term" value="F:tRNA 2'-phosphotransferase activity"/>
    <property type="evidence" value="ECO:0007669"/>
    <property type="project" value="TreeGrafter"/>
</dbReference>
<reference evidence="7" key="1">
    <citation type="submission" date="2016-07" db="EMBL/GenBank/DDBJ databases">
        <authorList>
            <person name="Florea S."/>
            <person name="Webb J.S."/>
            <person name="Jaromczyk J."/>
            <person name="Schardl C.L."/>
        </authorList>
    </citation>
    <scope>NUCLEOTIDE SEQUENCE [LARGE SCALE GENOMIC DNA]</scope>
    <source>
        <strain evidence="7">CY1</strain>
    </source>
</reference>
<dbReference type="InterPro" id="IPR042080">
    <property type="entry name" value="RNA_2'-PTrans_N"/>
</dbReference>
<dbReference type="PANTHER" id="PTHR12684">
    <property type="entry name" value="PUTATIVE PHOSPHOTRANSFERASE"/>
    <property type="match status" value="1"/>
</dbReference>
<dbReference type="InterPro" id="IPR022928">
    <property type="entry name" value="RNA_2'-PTrans_KptA"/>
</dbReference>
<sequence>MDYIKLSQEVSYALRHAPWEYELEMDNEGWVPVEQLITALGMKEQWKYISQNDLDTMIELSAKKRHEIVRDNIRAIYGHSVPKKISRTAEIPPTILYHGTATWLVKQILDQGLLPKGRQYVHLSIEKHTAELVGQRKDLKPIILMVNAELAYTEGIIFYRGNDLVWLSDHIPPKYITVVSNLL</sequence>
<gene>
    <name evidence="5" type="primary">kptA</name>
    <name evidence="6" type="ORF">BC351_18390</name>
</gene>
<comment type="function">
    <text evidence="4 5">Removes the 2'-phosphate from RNA via an intermediate in which the phosphate is ADP-ribosylated by NAD followed by a presumed transesterification to release the RNA and generate ADP-ribose 1''-2''-cyclic phosphate (APPR&gt;P). May function as an ADP-ribosylase.</text>
</comment>
<comment type="similarity">
    <text evidence="1 5">Belongs to the KptA/TPT1 family.</text>
</comment>
<dbReference type="InterPro" id="IPR002745">
    <property type="entry name" value="Ptrans_KptA/Tpt1"/>
</dbReference>
<protein>
    <recommendedName>
        <fullName evidence="5">Probable RNA 2'-phosphotransferase</fullName>
        <ecNumber evidence="5">2.7.1.-</ecNumber>
    </recommendedName>
</protein>
<evidence type="ECO:0000313" key="7">
    <source>
        <dbReference type="Proteomes" id="UP000190626"/>
    </source>
</evidence>
<name>A0A1V4HQK5_9BACL</name>
<evidence type="ECO:0000256" key="4">
    <source>
        <dbReference type="ARBA" id="ARBA00025212"/>
    </source>
</evidence>
<dbReference type="Gene3D" id="3.20.170.30">
    <property type="match status" value="1"/>
</dbReference>
<keyword evidence="7" id="KW-1185">Reference proteome</keyword>
<dbReference type="EMBL" id="MBTG01000004">
    <property type="protein sequence ID" value="OPH60459.1"/>
    <property type="molecule type" value="Genomic_DNA"/>
</dbReference>
<organism evidence="6 7">
    <name type="scientific">Paenibacillus ferrarius</name>
    <dbReference type="NCBI Taxonomy" id="1469647"/>
    <lineage>
        <taxon>Bacteria</taxon>
        <taxon>Bacillati</taxon>
        <taxon>Bacillota</taxon>
        <taxon>Bacilli</taxon>
        <taxon>Bacillales</taxon>
        <taxon>Paenibacillaceae</taxon>
        <taxon>Paenibacillus</taxon>
    </lineage>
</organism>
<comment type="caution">
    <text evidence="6">The sequence shown here is derived from an EMBL/GenBank/DDBJ whole genome shotgun (WGS) entry which is preliminary data.</text>
</comment>
<dbReference type="Pfam" id="PF01885">
    <property type="entry name" value="PTS_2-RNA"/>
    <property type="match status" value="1"/>
</dbReference>
<evidence type="ECO:0000313" key="6">
    <source>
        <dbReference type="EMBL" id="OPH60459.1"/>
    </source>
</evidence>
<dbReference type="SUPFAM" id="SSF56399">
    <property type="entry name" value="ADP-ribosylation"/>
    <property type="match status" value="1"/>
</dbReference>
<keyword evidence="2 5" id="KW-0808">Transferase</keyword>
<dbReference type="HAMAP" id="MF_00299">
    <property type="entry name" value="KptA"/>
    <property type="match status" value="1"/>
</dbReference>
<dbReference type="GO" id="GO:0003950">
    <property type="term" value="F:NAD+ poly-ADP-ribosyltransferase activity"/>
    <property type="evidence" value="ECO:0007669"/>
    <property type="project" value="InterPro"/>
</dbReference>
<dbReference type="Proteomes" id="UP000190626">
    <property type="component" value="Unassembled WGS sequence"/>
</dbReference>
<keyword evidence="3 5" id="KW-0520">NAD</keyword>
<dbReference type="AlphaFoldDB" id="A0A1V4HQK5"/>
<evidence type="ECO:0000256" key="2">
    <source>
        <dbReference type="ARBA" id="ARBA00022679"/>
    </source>
</evidence>
<evidence type="ECO:0000256" key="3">
    <source>
        <dbReference type="ARBA" id="ARBA00023027"/>
    </source>
</evidence>
<evidence type="ECO:0000256" key="5">
    <source>
        <dbReference type="HAMAP-Rule" id="MF_00299"/>
    </source>
</evidence>
<dbReference type="GO" id="GO:0006388">
    <property type="term" value="P:tRNA splicing, via endonucleolytic cleavage and ligation"/>
    <property type="evidence" value="ECO:0007669"/>
    <property type="project" value="UniProtKB-UniRule"/>
</dbReference>
<dbReference type="Gene3D" id="1.10.10.970">
    <property type="entry name" value="RNA 2'-phosphotransferase, Tpt1/KptA family, N-terminal domain"/>
    <property type="match status" value="1"/>
</dbReference>
<accession>A0A1V4HQK5</accession>
<dbReference type="RefSeq" id="WP_079409917.1">
    <property type="nucleotide sequence ID" value="NZ_MBTG01000004.1"/>
</dbReference>
<dbReference type="STRING" id="1469647.BC351_18390"/>
<evidence type="ECO:0000256" key="1">
    <source>
        <dbReference type="ARBA" id="ARBA00009836"/>
    </source>
</evidence>
<dbReference type="EC" id="2.7.1.-" evidence="5"/>
<dbReference type="InterPro" id="IPR042081">
    <property type="entry name" value="RNA_2'-PTrans_C"/>
</dbReference>
<dbReference type="PANTHER" id="PTHR12684:SF2">
    <property type="entry name" value="TRNA 2'-PHOSPHOTRANSFERASE 1"/>
    <property type="match status" value="1"/>
</dbReference>
<dbReference type="OrthoDB" id="4537997at2"/>